<evidence type="ECO:0000313" key="3">
    <source>
        <dbReference type="EMBL" id="MFA3842065.1"/>
    </source>
</evidence>
<dbReference type="InterPro" id="IPR029069">
    <property type="entry name" value="HotDog_dom_sf"/>
</dbReference>
<dbReference type="PANTHER" id="PTHR43664:SF1">
    <property type="entry name" value="BETA-METHYLMALYL-COA DEHYDRATASE"/>
    <property type="match status" value="1"/>
</dbReference>
<feature type="domain" description="MaoC-like" evidence="2">
    <location>
        <begin position="23"/>
        <end position="123"/>
    </location>
</feature>
<evidence type="ECO:0000256" key="1">
    <source>
        <dbReference type="ARBA" id="ARBA00005254"/>
    </source>
</evidence>
<dbReference type="Gene3D" id="3.10.129.10">
    <property type="entry name" value="Hotdog Thioesterase"/>
    <property type="match status" value="1"/>
</dbReference>
<dbReference type="Proteomes" id="UP001571476">
    <property type="component" value="Unassembled WGS sequence"/>
</dbReference>
<dbReference type="InterPro" id="IPR002539">
    <property type="entry name" value="MaoC-like_dom"/>
</dbReference>
<keyword evidence="4" id="KW-1185">Reference proteome</keyword>
<evidence type="ECO:0000259" key="2">
    <source>
        <dbReference type="Pfam" id="PF01575"/>
    </source>
</evidence>
<dbReference type="InterPro" id="IPR052342">
    <property type="entry name" value="MCH/BMMD"/>
</dbReference>
<comment type="similarity">
    <text evidence="1">Belongs to the enoyl-CoA hydratase/isomerase family.</text>
</comment>
<dbReference type="SUPFAM" id="SSF54637">
    <property type="entry name" value="Thioesterase/thiol ester dehydrase-isomerase"/>
    <property type="match status" value="1"/>
</dbReference>
<dbReference type="EMBL" id="JBGOSP010000032">
    <property type="protein sequence ID" value="MFA3842065.1"/>
    <property type="molecule type" value="Genomic_DNA"/>
</dbReference>
<evidence type="ECO:0000313" key="4">
    <source>
        <dbReference type="Proteomes" id="UP001571476"/>
    </source>
</evidence>
<organism evidence="3 4">
    <name type="scientific">Streptomyces aureus</name>
    <dbReference type="NCBI Taxonomy" id="193461"/>
    <lineage>
        <taxon>Bacteria</taxon>
        <taxon>Bacillati</taxon>
        <taxon>Actinomycetota</taxon>
        <taxon>Actinomycetes</taxon>
        <taxon>Kitasatosporales</taxon>
        <taxon>Streptomycetaceae</taxon>
        <taxon>Streptomyces</taxon>
    </lineage>
</organism>
<dbReference type="Pfam" id="PF01575">
    <property type="entry name" value="MaoC_dehydratas"/>
    <property type="match status" value="1"/>
</dbReference>
<name>A0ABV4SUD3_9ACTN</name>
<comment type="caution">
    <text evidence="3">The sequence shown here is derived from an EMBL/GenBank/DDBJ whole genome shotgun (WGS) entry which is preliminary data.</text>
</comment>
<sequence length="165" mass="17731">MSPDERAGFAEDDILYFEDVPLDRTFVTSGRTVTEADVVGFAGLSGDWNALHVDAHAAAATPFGGRIAHGLLVLSMASGMTTRLPVLQGLQPSLLGMTGMSCRWPAPTRIGDTLRIELTFVKAEYTSSRTRGLVTERRRAVNQDGAVVLDSEWALLVAARPKDAS</sequence>
<proteinExistence type="inferred from homology"/>
<dbReference type="RefSeq" id="WP_372566121.1">
    <property type="nucleotide sequence ID" value="NZ_JBGOSP010000032.1"/>
</dbReference>
<protein>
    <submittedName>
        <fullName evidence="3">MaoC/PaaZ C-terminal domain-containing protein</fullName>
    </submittedName>
</protein>
<accession>A0ABV4SUD3</accession>
<gene>
    <name evidence="3" type="ORF">ACEG43_38730</name>
</gene>
<dbReference type="PANTHER" id="PTHR43664">
    <property type="entry name" value="MONOAMINE OXIDASE-RELATED"/>
    <property type="match status" value="1"/>
</dbReference>
<reference evidence="3 4" key="1">
    <citation type="submission" date="2024-08" db="EMBL/GenBank/DDBJ databases">
        <title>Genome sequence of Streptomyces aureus CACIA-1.46HGO.</title>
        <authorList>
            <person name="Evangelista-Martinez Z."/>
        </authorList>
    </citation>
    <scope>NUCLEOTIDE SEQUENCE [LARGE SCALE GENOMIC DNA]</scope>
    <source>
        <strain evidence="3 4">CACIA-1.46HGO</strain>
    </source>
</reference>